<protein>
    <submittedName>
        <fullName evidence="1">Uncharacterized protein</fullName>
    </submittedName>
</protein>
<dbReference type="KEGG" id="cheb:HH215_07615"/>
<keyword evidence="2" id="KW-1185">Reference proteome</keyword>
<accession>A0A7Z2VER9</accession>
<organism evidence="1 2">
    <name type="scientific">Cohnella herbarum</name>
    <dbReference type="NCBI Taxonomy" id="2728023"/>
    <lineage>
        <taxon>Bacteria</taxon>
        <taxon>Bacillati</taxon>
        <taxon>Bacillota</taxon>
        <taxon>Bacilli</taxon>
        <taxon>Bacillales</taxon>
        <taxon>Paenibacillaceae</taxon>
        <taxon>Cohnella</taxon>
    </lineage>
</organism>
<sequence>MTNKRKSTRELAVRMIGVPVCIELKDGSCYYGRIEGIDKDQLIFSGKRRHGAIRRRPSSKRGKNVKVSGLLPMFQTLMGAGAGLGGGGGGGNAGLGAGGGLAAAEAQGGGGGGGFFGGFGGFTEFMGFFNKAMPMVKMGMGMVKTIMPLLKGFGG</sequence>
<evidence type="ECO:0000313" key="2">
    <source>
        <dbReference type="Proteomes" id="UP000502248"/>
    </source>
</evidence>
<dbReference type="AlphaFoldDB" id="A0A7Z2VER9"/>
<dbReference type="EMBL" id="CP051680">
    <property type="protein sequence ID" value="QJD81714.1"/>
    <property type="molecule type" value="Genomic_DNA"/>
</dbReference>
<evidence type="ECO:0000313" key="1">
    <source>
        <dbReference type="EMBL" id="QJD81714.1"/>
    </source>
</evidence>
<reference evidence="1 2" key="1">
    <citation type="submission" date="2020-04" db="EMBL/GenBank/DDBJ databases">
        <title>Genome sequencing of novel species.</title>
        <authorList>
            <person name="Heo J."/>
            <person name="Kim S.-J."/>
            <person name="Kim J.-S."/>
            <person name="Hong S.-B."/>
            <person name="Kwon S.-W."/>
        </authorList>
    </citation>
    <scope>NUCLEOTIDE SEQUENCE [LARGE SCALE GENOMIC DNA]</scope>
    <source>
        <strain evidence="1 2">MFER-1</strain>
    </source>
</reference>
<dbReference type="RefSeq" id="WP_169278020.1">
    <property type="nucleotide sequence ID" value="NZ_CP051680.1"/>
</dbReference>
<gene>
    <name evidence="1" type="ORF">HH215_07615</name>
</gene>
<name>A0A7Z2VER9_9BACL</name>
<dbReference type="Proteomes" id="UP000502248">
    <property type="component" value="Chromosome"/>
</dbReference>
<proteinExistence type="predicted"/>